<name>A0A0G4FWA0_9ALVE</name>
<dbReference type="InterPro" id="IPR002110">
    <property type="entry name" value="Ankyrin_rpt"/>
</dbReference>
<feature type="repeat" description="ANK" evidence="3">
    <location>
        <begin position="405"/>
        <end position="439"/>
    </location>
</feature>
<feature type="compositionally biased region" description="Basic and acidic residues" evidence="4">
    <location>
        <begin position="1"/>
        <end position="12"/>
    </location>
</feature>
<dbReference type="SUPFAM" id="SSF48403">
    <property type="entry name" value="Ankyrin repeat"/>
    <property type="match status" value="1"/>
</dbReference>
<evidence type="ECO:0000256" key="1">
    <source>
        <dbReference type="ARBA" id="ARBA00022737"/>
    </source>
</evidence>
<evidence type="ECO:0000256" key="2">
    <source>
        <dbReference type="ARBA" id="ARBA00023043"/>
    </source>
</evidence>
<dbReference type="Pfam" id="PF00023">
    <property type="entry name" value="Ank"/>
    <property type="match status" value="1"/>
</dbReference>
<dbReference type="PROSITE" id="PS50297">
    <property type="entry name" value="ANK_REP_REGION"/>
    <property type="match status" value="6"/>
</dbReference>
<protein>
    <submittedName>
        <fullName evidence="5">Uncharacterized protein</fullName>
    </submittedName>
</protein>
<dbReference type="PROSITE" id="PS50088">
    <property type="entry name" value="ANK_REPEAT"/>
    <property type="match status" value="7"/>
</dbReference>
<feature type="region of interest" description="Disordered" evidence="4">
    <location>
        <begin position="46"/>
        <end position="89"/>
    </location>
</feature>
<evidence type="ECO:0000256" key="4">
    <source>
        <dbReference type="SAM" id="MobiDB-lite"/>
    </source>
</evidence>
<reference evidence="5" key="1">
    <citation type="submission" date="2014-11" db="EMBL/GenBank/DDBJ databases">
        <authorList>
            <person name="Otto D Thomas"/>
            <person name="Naeem Raeece"/>
        </authorList>
    </citation>
    <scope>NUCLEOTIDE SEQUENCE</scope>
</reference>
<feature type="repeat" description="ANK" evidence="3">
    <location>
        <begin position="372"/>
        <end position="404"/>
    </location>
</feature>
<dbReference type="PhylomeDB" id="A0A0G4FWA0"/>
<feature type="repeat" description="ANK" evidence="3">
    <location>
        <begin position="476"/>
        <end position="508"/>
    </location>
</feature>
<dbReference type="EMBL" id="CDMZ01000685">
    <property type="protein sequence ID" value="CEM19479.1"/>
    <property type="molecule type" value="Genomic_DNA"/>
</dbReference>
<feature type="repeat" description="ANK" evidence="3">
    <location>
        <begin position="610"/>
        <end position="642"/>
    </location>
</feature>
<feature type="repeat" description="ANK" evidence="3">
    <location>
        <begin position="509"/>
        <end position="541"/>
    </location>
</feature>
<dbReference type="Gene3D" id="1.25.40.20">
    <property type="entry name" value="Ankyrin repeat-containing domain"/>
    <property type="match status" value="3"/>
</dbReference>
<keyword evidence="1" id="KW-0677">Repeat</keyword>
<proteinExistence type="predicted"/>
<organism evidence="5">
    <name type="scientific">Chromera velia CCMP2878</name>
    <dbReference type="NCBI Taxonomy" id="1169474"/>
    <lineage>
        <taxon>Eukaryota</taxon>
        <taxon>Sar</taxon>
        <taxon>Alveolata</taxon>
        <taxon>Colpodellida</taxon>
        <taxon>Chromeraceae</taxon>
        <taxon>Chromera</taxon>
    </lineage>
</organism>
<sequence>MLTIHQDTERDGASAAASHPEVNVCDDTSWVRVDFLEHSPQHEDIAPILESGVLTPQSSQEKGEERVRNEAPPAVSFSLPHGTSSGRQGDRVFRVPIENVLTGTRLFLWHTASGSAMNLVDILSLQKRDTLCDRLCESEIDHATGPFLRRTAKGWEVQARLRVGSVAEEAEEQTETRLTVRTVHACFPVPVEKSMFIRNSRFLLTPMILRNVRKFRPVSAESLRAAVKELIKTGDGTDLWMLCRVGGRFNGLLKVEDKKDYPFSYQETVHHFTVRKGSLEAVKLLLRLGARFEKRTSLNVTPLSTACVRGEALIVEALLEGGADVNEKHCHTDSLLHRVVSSPFASVSERDQVEVAKRLLRAGVKVDARTRGRTTALHLAVQNGKSDLVRCLLDWGADPNIRKKNGKTALFLASERQEGAVEMTKMLLEAGANPDIGDQFQKTVLIWAAACGKEGIVRTLLEGGADVNLGCPAGRRGSTALMSASEKGHAGVVRILLEGGADLHRVDKERNTAVSLACENSNAEILSMLLQRGANPNTVGRNGGTLLYRASQDGNLDVLKVLLKWEAGVKIPIGSGHTPLMGAAQAACGGLETAQILLAAGADVNAASVEGHTALMFALRSADADLVRMLLDAGAEVNAVDKDGWSALLNVCNSTERGDRREVVKLLLEGGAHLCVQSADVQEKKRAVDFALKRNPELLKILLKHAAMRSV</sequence>
<dbReference type="VEuPathDB" id="CryptoDB:Cvel_19090"/>
<dbReference type="PANTHER" id="PTHR24198">
    <property type="entry name" value="ANKYRIN REPEAT AND PROTEIN KINASE DOMAIN-CONTAINING PROTEIN"/>
    <property type="match status" value="1"/>
</dbReference>
<evidence type="ECO:0000313" key="5">
    <source>
        <dbReference type="EMBL" id="CEM19479.1"/>
    </source>
</evidence>
<keyword evidence="2 3" id="KW-0040">ANK repeat</keyword>
<feature type="repeat" description="ANK" evidence="3">
    <location>
        <begin position="298"/>
        <end position="330"/>
    </location>
</feature>
<dbReference type="PRINTS" id="PR01415">
    <property type="entry name" value="ANKYRIN"/>
</dbReference>
<accession>A0A0G4FWA0</accession>
<dbReference type="PANTHER" id="PTHR24198:SF165">
    <property type="entry name" value="ANKYRIN REPEAT-CONTAINING PROTEIN-RELATED"/>
    <property type="match status" value="1"/>
</dbReference>
<dbReference type="AlphaFoldDB" id="A0A0G4FWA0"/>
<dbReference type="Pfam" id="PF13857">
    <property type="entry name" value="Ank_5"/>
    <property type="match status" value="1"/>
</dbReference>
<dbReference type="InterPro" id="IPR036770">
    <property type="entry name" value="Ankyrin_rpt-contain_sf"/>
</dbReference>
<feature type="region of interest" description="Disordered" evidence="4">
    <location>
        <begin position="1"/>
        <end position="21"/>
    </location>
</feature>
<gene>
    <name evidence="5" type="ORF">Cvel_19090</name>
</gene>
<feature type="repeat" description="ANK" evidence="3">
    <location>
        <begin position="575"/>
        <end position="609"/>
    </location>
</feature>
<dbReference type="Pfam" id="PF12796">
    <property type="entry name" value="Ank_2"/>
    <property type="match status" value="3"/>
</dbReference>
<evidence type="ECO:0000256" key="3">
    <source>
        <dbReference type="PROSITE-ProRule" id="PRU00023"/>
    </source>
</evidence>
<dbReference type="SMART" id="SM00248">
    <property type="entry name" value="ANK"/>
    <property type="match status" value="12"/>
</dbReference>